<sequence length="493" mass="55826">MDSEVLQCESQIQEKPYVSKMDNIQMQAKSLQIDINLKKIQLSVPSALKIKLMWIRGSKKLETKKKVVVEPKTSTTSFSETMSLVTKFHPDPNNPGQFKRKRCYLQIMAITKRQMKPVGILPFNLSEFVGISPQSTMKLTFAKCFDPKAAVFLTTSQHEIESSSNLETESNVTTETISDTFSECSNSMVYEPSMSNQVNASTTDGTNLSSYVESDTKSASFISNCGNRSACKSARGQASMSMNKDKLLIQKLSNELSHYKTLLREMATKKEEAEQKQISQAEELEKQKGLIEEKNKHLSSIKLELKAQQEELETKELENHSERHKLKMKIDYLTNKCFQLNCKLDKKDYSEVPKPPEKDSAILLDIIENKKKEYSTDGQIQDPADFLFNIFAQYESLSKNVKMLSEENDLLKNQLAEAKVKYADSAGQKEKLGIEMKSIQNQIQRLSTHSSQRGSQTSTGSQNEDSQESIRGERKVGTISSYLGGISFWRKNQ</sequence>
<feature type="compositionally biased region" description="Low complexity" evidence="2">
    <location>
        <begin position="447"/>
        <end position="462"/>
    </location>
</feature>
<evidence type="ECO:0000256" key="2">
    <source>
        <dbReference type="SAM" id="MobiDB-lite"/>
    </source>
</evidence>
<dbReference type="EMBL" id="CAMPGE010005699">
    <property type="protein sequence ID" value="CAI2364544.1"/>
    <property type="molecule type" value="Genomic_DNA"/>
</dbReference>
<dbReference type="InterPro" id="IPR019448">
    <property type="entry name" value="NT-C2"/>
</dbReference>
<evidence type="ECO:0000256" key="1">
    <source>
        <dbReference type="SAM" id="Coils"/>
    </source>
</evidence>
<evidence type="ECO:0000313" key="5">
    <source>
        <dbReference type="Proteomes" id="UP001295684"/>
    </source>
</evidence>
<proteinExistence type="predicted"/>
<dbReference type="PROSITE" id="PS51840">
    <property type="entry name" value="C2_NT"/>
    <property type="match status" value="1"/>
</dbReference>
<evidence type="ECO:0000259" key="3">
    <source>
        <dbReference type="PROSITE" id="PS51840"/>
    </source>
</evidence>
<keyword evidence="1" id="KW-0175">Coiled coil</keyword>
<gene>
    <name evidence="4" type="ORF">ECRASSUSDP1_LOCUS5888</name>
</gene>
<feature type="region of interest" description="Disordered" evidence="2">
    <location>
        <begin position="442"/>
        <end position="474"/>
    </location>
</feature>
<feature type="domain" description="C2 NT-type" evidence="3">
    <location>
        <begin position="21"/>
        <end position="159"/>
    </location>
</feature>
<protein>
    <recommendedName>
        <fullName evidence="3">C2 NT-type domain-containing protein</fullName>
    </recommendedName>
</protein>
<organism evidence="4 5">
    <name type="scientific">Euplotes crassus</name>
    <dbReference type="NCBI Taxonomy" id="5936"/>
    <lineage>
        <taxon>Eukaryota</taxon>
        <taxon>Sar</taxon>
        <taxon>Alveolata</taxon>
        <taxon>Ciliophora</taxon>
        <taxon>Intramacronucleata</taxon>
        <taxon>Spirotrichea</taxon>
        <taxon>Hypotrichia</taxon>
        <taxon>Euplotida</taxon>
        <taxon>Euplotidae</taxon>
        <taxon>Moneuplotes</taxon>
    </lineage>
</organism>
<dbReference type="Pfam" id="PF10358">
    <property type="entry name" value="NT-C2"/>
    <property type="match status" value="1"/>
</dbReference>
<accession>A0AAD1X885</accession>
<keyword evidence="5" id="KW-1185">Reference proteome</keyword>
<evidence type="ECO:0000313" key="4">
    <source>
        <dbReference type="EMBL" id="CAI2364544.1"/>
    </source>
</evidence>
<name>A0AAD1X885_EUPCR</name>
<dbReference type="Proteomes" id="UP001295684">
    <property type="component" value="Unassembled WGS sequence"/>
</dbReference>
<reference evidence="4" key="1">
    <citation type="submission" date="2023-07" db="EMBL/GenBank/DDBJ databases">
        <authorList>
            <consortium name="AG Swart"/>
            <person name="Singh M."/>
            <person name="Singh A."/>
            <person name="Seah K."/>
            <person name="Emmerich C."/>
        </authorList>
    </citation>
    <scope>NUCLEOTIDE SEQUENCE</scope>
    <source>
        <strain evidence="4">DP1</strain>
    </source>
</reference>
<feature type="coiled-coil region" evidence="1">
    <location>
        <begin position="249"/>
        <end position="327"/>
    </location>
</feature>
<dbReference type="AlphaFoldDB" id="A0AAD1X885"/>
<comment type="caution">
    <text evidence="4">The sequence shown here is derived from an EMBL/GenBank/DDBJ whole genome shotgun (WGS) entry which is preliminary data.</text>
</comment>